<feature type="region of interest" description="Disordered" evidence="1">
    <location>
        <begin position="176"/>
        <end position="198"/>
    </location>
</feature>
<keyword evidence="2" id="KW-1133">Transmembrane helix</keyword>
<accession>X6NR02</accession>
<evidence type="ECO:0000256" key="1">
    <source>
        <dbReference type="SAM" id="MobiDB-lite"/>
    </source>
</evidence>
<feature type="compositionally biased region" description="Basic and acidic residues" evidence="1">
    <location>
        <begin position="16"/>
        <end position="29"/>
    </location>
</feature>
<feature type="region of interest" description="Disordered" evidence="1">
    <location>
        <begin position="1"/>
        <end position="67"/>
    </location>
</feature>
<feature type="compositionally biased region" description="Low complexity" evidence="1">
    <location>
        <begin position="49"/>
        <end position="62"/>
    </location>
</feature>
<feature type="transmembrane region" description="Helical" evidence="2">
    <location>
        <begin position="235"/>
        <end position="253"/>
    </location>
</feature>
<proteinExistence type="predicted"/>
<dbReference type="AlphaFoldDB" id="X6NR02"/>
<evidence type="ECO:0000256" key="2">
    <source>
        <dbReference type="SAM" id="Phobius"/>
    </source>
</evidence>
<protein>
    <submittedName>
        <fullName evidence="3">Uncharacterized protein</fullName>
    </submittedName>
</protein>
<evidence type="ECO:0000313" key="3">
    <source>
        <dbReference type="EMBL" id="ETO27782.1"/>
    </source>
</evidence>
<reference evidence="3 4" key="1">
    <citation type="journal article" date="2013" name="Curr. Biol.">
        <title>The Genome of the Foraminiferan Reticulomyxa filosa.</title>
        <authorList>
            <person name="Glockner G."/>
            <person name="Hulsmann N."/>
            <person name="Schleicher M."/>
            <person name="Noegel A.A."/>
            <person name="Eichinger L."/>
            <person name="Gallinger C."/>
            <person name="Pawlowski J."/>
            <person name="Sierra R."/>
            <person name="Euteneuer U."/>
            <person name="Pillet L."/>
            <person name="Moustafa A."/>
            <person name="Platzer M."/>
            <person name="Groth M."/>
            <person name="Szafranski K."/>
            <person name="Schliwa M."/>
        </authorList>
    </citation>
    <scope>NUCLEOTIDE SEQUENCE [LARGE SCALE GENOMIC DNA]</scope>
</reference>
<organism evidence="3 4">
    <name type="scientific">Reticulomyxa filosa</name>
    <dbReference type="NCBI Taxonomy" id="46433"/>
    <lineage>
        <taxon>Eukaryota</taxon>
        <taxon>Sar</taxon>
        <taxon>Rhizaria</taxon>
        <taxon>Retaria</taxon>
        <taxon>Foraminifera</taxon>
        <taxon>Monothalamids</taxon>
        <taxon>Reticulomyxidae</taxon>
        <taxon>Reticulomyxa</taxon>
    </lineage>
</organism>
<keyword evidence="2" id="KW-0472">Membrane</keyword>
<feature type="compositionally biased region" description="Polar residues" evidence="1">
    <location>
        <begin position="178"/>
        <end position="192"/>
    </location>
</feature>
<feature type="compositionally biased region" description="Basic and acidic residues" evidence="1">
    <location>
        <begin position="138"/>
        <end position="159"/>
    </location>
</feature>
<dbReference type="EMBL" id="ASPP01007047">
    <property type="protein sequence ID" value="ETO27782.1"/>
    <property type="molecule type" value="Genomic_DNA"/>
</dbReference>
<feature type="transmembrane region" description="Helical" evidence="2">
    <location>
        <begin position="259"/>
        <end position="276"/>
    </location>
</feature>
<keyword evidence="4" id="KW-1185">Reference proteome</keyword>
<comment type="caution">
    <text evidence="3">The sequence shown here is derived from an EMBL/GenBank/DDBJ whole genome shotgun (WGS) entry which is preliminary data.</text>
</comment>
<evidence type="ECO:0000313" key="4">
    <source>
        <dbReference type="Proteomes" id="UP000023152"/>
    </source>
</evidence>
<feature type="compositionally biased region" description="Polar residues" evidence="1">
    <location>
        <begin position="1"/>
        <end position="15"/>
    </location>
</feature>
<keyword evidence="2" id="KW-0812">Transmembrane</keyword>
<dbReference type="Proteomes" id="UP000023152">
    <property type="component" value="Unassembled WGS sequence"/>
</dbReference>
<sequence>MDEQENSTPENSYSNQDKEDRYNVQRRESTSMSQSDFADRSKENAKPLNNDNNSNNDNNNNSDKNKTLTLYTLNPSSEKITSLEERNAVRTKTLSLQKQSADKTKKTGNATVHFSGEESTPPPPFINFKKTTSNHRSKKEEANAYKQQHSDHNREKDKRESIEAYQANGVVLAHSDENNAGENLHTRQSSGESELDDKTPHHYAHDMPSDIIYGDESVLVTIFEKLIYGTKKTPVFGYLLIVFFCLFVLFVSFFDIFHFEHILLLLHSPLVFFVIFEKQFWFERFFCDYNILLPFFLKKKKVKIHLNQANSVTYIIFRK</sequence>
<feature type="region of interest" description="Disordered" evidence="1">
    <location>
        <begin position="91"/>
        <end position="159"/>
    </location>
</feature>
<gene>
    <name evidence="3" type="ORF">RFI_09349</name>
</gene>
<name>X6NR02_RETFI</name>